<evidence type="ECO:0000313" key="1">
    <source>
        <dbReference type="EMBL" id="OCF50755.1"/>
    </source>
</evidence>
<protein>
    <submittedName>
        <fullName evidence="1">Uncharacterized protein</fullName>
    </submittedName>
</protein>
<gene>
    <name evidence="1" type="ORF">I206_02811</name>
</gene>
<sequence>MEIPDVRSPDPCLSTNATLPEPMELVPLVELLPAPAQIAPADFLSVQIPPSNEVEGNDNGYSRVFAHCNSIFANFFLIL</sequence>
<organism evidence="1">
    <name type="scientific">Kwoniella pini CBS 10737</name>
    <dbReference type="NCBI Taxonomy" id="1296096"/>
    <lineage>
        <taxon>Eukaryota</taxon>
        <taxon>Fungi</taxon>
        <taxon>Dikarya</taxon>
        <taxon>Basidiomycota</taxon>
        <taxon>Agaricomycotina</taxon>
        <taxon>Tremellomycetes</taxon>
        <taxon>Tremellales</taxon>
        <taxon>Cryptococcaceae</taxon>
        <taxon>Kwoniella</taxon>
    </lineage>
</organism>
<dbReference type="AlphaFoldDB" id="A0A1B9I5F7"/>
<dbReference type="EMBL" id="KI894009">
    <property type="protein sequence ID" value="OCF50755.1"/>
    <property type="molecule type" value="Genomic_DNA"/>
</dbReference>
<proteinExistence type="predicted"/>
<reference evidence="1" key="2">
    <citation type="submission" date="2016-07" db="EMBL/GenBank/DDBJ databases">
        <title>Evolution of pathogenesis and genome organization in the Tremellales.</title>
        <authorList>
            <person name="Cuomo C."/>
            <person name="Litvintseva A."/>
            <person name="Heitman J."/>
            <person name="Chen Y."/>
            <person name="Sun S."/>
            <person name="Springer D."/>
            <person name="Dromer F."/>
            <person name="Young S."/>
            <person name="Zeng Q."/>
            <person name="Chapman S."/>
            <person name="Gujja S."/>
            <person name="Saif S."/>
            <person name="Birren B."/>
        </authorList>
    </citation>
    <scope>NUCLEOTIDE SEQUENCE</scope>
    <source>
        <strain evidence="1">CBS 10737</strain>
    </source>
</reference>
<name>A0A1B9I5F7_9TREE</name>
<accession>A0A1B9I5F7</accession>
<reference evidence="1" key="1">
    <citation type="submission" date="2013-07" db="EMBL/GenBank/DDBJ databases">
        <title>The Genome Sequence of Cryptococcus pinus CBS10737.</title>
        <authorList>
            <consortium name="The Broad Institute Genome Sequencing Platform"/>
            <person name="Cuomo C."/>
            <person name="Litvintseva A."/>
            <person name="Chen Y."/>
            <person name="Heitman J."/>
            <person name="Sun S."/>
            <person name="Springer D."/>
            <person name="Dromer F."/>
            <person name="Young S.K."/>
            <person name="Zeng Q."/>
            <person name="Gargeya S."/>
            <person name="Fitzgerald M."/>
            <person name="Abouelleil A."/>
            <person name="Alvarado L."/>
            <person name="Berlin A.M."/>
            <person name="Chapman S.B."/>
            <person name="Dewar J."/>
            <person name="Goldberg J."/>
            <person name="Griggs A."/>
            <person name="Gujja S."/>
            <person name="Hansen M."/>
            <person name="Howarth C."/>
            <person name="Imamovic A."/>
            <person name="Larimer J."/>
            <person name="McCowan C."/>
            <person name="Murphy C."/>
            <person name="Pearson M."/>
            <person name="Priest M."/>
            <person name="Roberts A."/>
            <person name="Saif S."/>
            <person name="Shea T."/>
            <person name="Sykes S."/>
            <person name="Wortman J."/>
            <person name="Nusbaum C."/>
            <person name="Birren B."/>
        </authorList>
    </citation>
    <scope>NUCLEOTIDE SEQUENCE [LARGE SCALE GENOMIC DNA]</scope>
    <source>
        <strain evidence="1">CBS 10737</strain>
    </source>
</reference>